<gene>
    <name evidence="2" type="ORF">JD77_02637</name>
</gene>
<organism evidence="2 3">
    <name type="scientific">Micromonospora olivasterospora</name>
    <dbReference type="NCBI Taxonomy" id="1880"/>
    <lineage>
        <taxon>Bacteria</taxon>
        <taxon>Bacillati</taxon>
        <taxon>Actinomycetota</taxon>
        <taxon>Actinomycetes</taxon>
        <taxon>Micromonosporales</taxon>
        <taxon>Micromonosporaceae</taxon>
        <taxon>Micromonospora</taxon>
    </lineage>
</organism>
<evidence type="ECO:0000313" key="2">
    <source>
        <dbReference type="EMBL" id="TWH67657.1"/>
    </source>
</evidence>
<name>A0A562I9H5_MICOL</name>
<feature type="compositionally biased region" description="Low complexity" evidence="1">
    <location>
        <begin position="36"/>
        <end position="53"/>
    </location>
</feature>
<accession>A0A562I9H5</accession>
<protein>
    <submittedName>
        <fullName evidence="2">Uncharacterized protein</fullName>
    </submittedName>
</protein>
<dbReference type="Proteomes" id="UP000319825">
    <property type="component" value="Unassembled WGS sequence"/>
</dbReference>
<keyword evidence="3" id="KW-1185">Reference proteome</keyword>
<sequence length="68" mass="6773">MSRQALLRTTVVALAVVLVASRCGGSGGKKSRKSGAKTSAAEGSDYVGKSTVGGTTGSGRAAMSPTWR</sequence>
<comment type="caution">
    <text evidence="2">The sequence shown here is derived from an EMBL/GenBank/DDBJ whole genome shotgun (WGS) entry which is preliminary data.</text>
</comment>
<reference evidence="2 3" key="1">
    <citation type="submission" date="2019-07" db="EMBL/GenBank/DDBJ databases">
        <title>R&amp;d 2014.</title>
        <authorList>
            <person name="Klenk H.-P."/>
        </authorList>
    </citation>
    <scope>NUCLEOTIDE SEQUENCE [LARGE SCALE GENOMIC DNA]</scope>
    <source>
        <strain evidence="2 3">DSM 43868</strain>
    </source>
</reference>
<proteinExistence type="predicted"/>
<dbReference type="RefSeq" id="WP_145774629.1">
    <property type="nucleotide sequence ID" value="NZ_BAAATQ010000024.1"/>
</dbReference>
<dbReference type="AlphaFoldDB" id="A0A562I9H5"/>
<evidence type="ECO:0000313" key="3">
    <source>
        <dbReference type="Proteomes" id="UP000319825"/>
    </source>
</evidence>
<feature type="region of interest" description="Disordered" evidence="1">
    <location>
        <begin position="23"/>
        <end position="68"/>
    </location>
</feature>
<dbReference type="EMBL" id="VLKE01000001">
    <property type="protein sequence ID" value="TWH67657.1"/>
    <property type="molecule type" value="Genomic_DNA"/>
</dbReference>
<evidence type="ECO:0000256" key="1">
    <source>
        <dbReference type="SAM" id="MobiDB-lite"/>
    </source>
</evidence>